<organism evidence="1 2">
    <name type="scientific">Violaceomyces palustris</name>
    <dbReference type="NCBI Taxonomy" id="1673888"/>
    <lineage>
        <taxon>Eukaryota</taxon>
        <taxon>Fungi</taxon>
        <taxon>Dikarya</taxon>
        <taxon>Basidiomycota</taxon>
        <taxon>Ustilaginomycotina</taxon>
        <taxon>Ustilaginomycetes</taxon>
        <taxon>Violaceomycetales</taxon>
        <taxon>Violaceomycetaceae</taxon>
        <taxon>Violaceomyces</taxon>
    </lineage>
</organism>
<dbReference type="EMBL" id="KZ820187">
    <property type="protein sequence ID" value="PWN48523.1"/>
    <property type="molecule type" value="Genomic_DNA"/>
</dbReference>
<accession>A0ACD0NRU5</accession>
<evidence type="ECO:0000313" key="2">
    <source>
        <dbReference type="Proteomes" id="UP000245626"/>
    </source>
</evidence>
<reference evidence="1 2" key="1">
    <citation type="journal article" date="2018" name="Mol. Biol. Evol.">
        <title>Broad Genomic Sampling Reveals a Smut Pathogenic Ancestry of the Fungal Clade Ustilaginomycotina.</title>
        <authorList>
            <person name="Kijpornyongpan T."/>
            <person name="Mondo S.J."/>
            <person name="Barry K."/>
            <person name="Sandor L."/>
            <person name="Lee J."/>
            <person name="Lipzen A."/>
            <person name="Pangilinan J."/>
            <person name="LaButti K."/>
            <person name="Hainaut M."/>
            <person name="Henrissat B."/>
            <person name="Grigoriev I.V."/>
            <person name="Spatafora J.W."/>
            <person name="Aime M.C."/>
        </authorList>
    </citation>
    <scope>NUCLEOTIDE SEQUENCE [LARGE SCALE GENOMIC DNA]</scope>
    <source>
        <strain evidence="1 2">SA 807</strain>
    </source>
</reference>
<protein>
    <submittedName>
        <fullName evidence="1">Uncharacterized protein</fullName>
    </submittedName>
</protein>
<keyword evidence="2" id="KW-1185">Reference proteome</keyword>
<gene>
    <name evidence="1" type="ORF">IE53DRAFT_381269</name>
</gene>
<dbReference type="Proteomes" id="UP000245626">
    <property type="component" value="Unassembled WGS sequence"/>
</dbReference>
<proteinExistence type="predicted"/>
<sequence>MTQPTTIIIDEVFIPIYVILFIGTLICGFKNGFSRSAGFFSLVLFAAIRIAANAVLVYDYHDNYKNTNLITTGYLLQGLGFSFLVTSTLSFLTAAHGDTTGTDYSAKGAPKRPWLLRILHLVSIGALILLITGYTNSDSVFSGQGGKIDSKARIGDIIFCGLTIVCIIFAFITLPKASSYGRSILYRVLLALVFMAIRIGFGTWRTYQNNFLSVNIWVKLVLQYIPEVLTVIIYITVGFIKREEYIPKYDSAYPMQEGYA</sequence>
<name>A0ACD0NRU5_9BASI</name>
<evidence type="ECO:0000313" key="1">
    <source>
        <dbReference type="EMBL" id="PWN48523.1"/>
    </source>
</evidence>